<evidence type="ECO:0000313" key="2">
    <source>
        <dbReference type="Proteomes" id="UP000826725"/>
    </source>
</evidence>
<name>A0A8D5FK46_9BACT</name>
<dbReference type="Proteomes" id="UP000826725">
    <property type="component" value="Chromosome"/>
</dbReference>
<sequence>MNSDTLLFDKRNLHTLTFSRSTEAISTDIDNETVILNISAGLYSNLNHMGTTIWNILEKSTTFHQILDQLVTEYEVSRAECSRDLVTFLKELYENNLLTVQSPNETK</sequence>
<dbReference type="InterPro" id="IPR008792">
    <property type="entry name" value="PQQD"/>
</dbReference>
<dbReference type="NCBIfam" id="NF033536">
    <property type="entry name" value="lasso_PqqD_Bac"/>
    <property type="match status" value="1"/>
</dbReference>
<evidence type="ECO:0008006" key="3">
    <source>
        <dbReference type="Google" id="ProtNLM"/>
    </source>
</evidence>
<evidence type="ECO:0000313" key="1">
    <source>
        <dbReference type="EMBL" id="BCL59654.1"/>
    </source>
</evidence>
<protein>
    <recommendedName>
        <fullName evidence="3">PqqD family protein</fullName>
    </recommendedName>
</protein>
<proteinExistence type="predicted"/>
<reference evidence="1" key="1">
    <citation type="submission" date="2020-09" db="EMBL/GenBank/DDBJ databases">
        <title>Desulfogranum mesoprofundum gen. nov., sp. nov., a novel mesophilic, sulfate-reducing chemolithoautotroph isolated from a deep-sea hydrothermal vent chimney in the Suiyo Seamount.</title>
        <authorList>
            <person name="Hashimoto Y."/>
            <person name="Nakagawa S."/>
        </authorList>
    </citation>
    <scope>NUCLEOTIDE SEQUENCE</scope>
    <source>
        <strain evidence="1">KT2</strain>
    </source>
</reference>
<dbReference type="RefSeq" id="WP_228855857.1">
    <property type="nucleotide sequence ID" value="NZ_AP024086.1"/>
</dbReference>
<dbReference type="AlphaFoldDB" id="A0A8D5FK46"/>
<dbReference type="KEGG" id="dbk:DGMP_03470"/>
<dbReference type="Pfam" id="PF05402">
    <property type="entry name" value="PqqD"/>
    <property type="match status" value="1"/>
</dbReference>
<accession>A0A8D5FK46</accession>
<keyword evidence="2" id="KW-1185">Reference proteome</keyword>
<dbReference type="EMBL" id="AP024086">
    <property type="protein sequence ID" value="BCL59654.1"/>
    <property type="molecule type" value="Genomic_DNA"/>
</dbReference>
<organism evidence="1 2">
    <name type="scientific">Desulfomarina profundi</name>
    <dbReference type="NCBI Taxonomy" id="2772557"/>
    <lineage>
        <taxon>Bacteria</taxon>
        <taxon>Pseudomonadati</taxon>
        <taxon>Thermodesulfobacteriota</taxon>
        <taxon>Desulfobulbia</taxon>
        <taxon>Desulfobulbales</taxon>
        <taxon>Desulfobulbaceae</taxon>
        <taxon>Desulfomarina</taxon>
    </lineage>
</organism>
<gene>
    <name evidence="1" type="ORF">DGMP_03470</name>
</gene>